<accession>A0ABY5DYU1</accession>
<organism evidence="2 3">
    <name type="scientific">Arcobacter roscoffensis</name>
    <dbReference type="NCBI Taxonomy" id="2961520"/>
    <lineage>
        <taxon>Bacteria</taxon>
        <taxon>Pseudomonadati</taxon>
        <taxon>Campylobacterota</taxon>
        <taxon>Epsilonproteobacteria</taxon>
        <taxon>Campylobacterales</taxon>
        <taxon>Arcobacteraceae</taxon>
        <taxon>Arcobacter</taxon>
    </lineage>
</organism>
<dbReference type="RefSeq" id="WP_254575283.1">
    <property type="nucleotide sequence ID" value="NZ_CP100595.1"/>
</dbReference>
<gene>
    <name evidence="2" type="ORF">NJU99_07420</name>
</gene>
<dbReference type="Pfam" id="PF13566">
    <property type="entry name" value="DUF4130"/>
    <property type="match status" value="1"/>
</dbReference>
<dbReference type="Proteomes" id="UP001060012">
    <property type="component" value="Chromosome"/>
</dbReference>
<dbReference type="InterPro" id="IPR025404">
    <property type="entry name" value="DUF4130"/>
</dbReference>
<dbReference type="NCBIfam" id="TIGR03915">
    <property type="entry name" value="SAM_7_link_chp"/>
    <property type="match status" value="1"/>
</dbReference>
<proteinExistence type="predicted"/>
<sequence length="242" mass="29239">MILQYDGSFEGFLSLVYEVFYKKYKPNKILRSEPKTLILEEIKLIKTDEENALKVLKAIEEKFDKKSYEKIINTFMCDTKEFELELLAFVIYGFKNKSELFNINNSSVFYIDNLQKELFRHVHKMTGFTRFEELEDGTLYAKIETKFNVVYFLGKHFFKRLNNQKYIIHDINRKVAFIKNDYYIGVKEVLDFEEPKVSDDEQMFQNLWNTFFKAVSIDERKNEKCQKNYVPLLYRKYMTEFI</sequence>
<evidence type="ECO:0000259" key="1">
    <source>
        <dbReference type="Pfam" id="PF13566"/>
    </source>
</evidence>
<evidence type="ECO:0000313" key="2">
    <source>
        <dbReference type="EMBL" id="UTJ05102.1"/>
    </source>
</evidence>
<feature type="domain" description="DUF4130" evidence="1">
    <location>
        <begin position="85"/>
        <end position="240"/>
    </location>
</feature>
<reference evidence="2" key="1">
    <citation type="submission" date="2022-07" db="EMBL/GenBank/DDBJ databases">
        <title>Arcobacter roscoffensis sp. nov., a marine bacterium isolated from coastal seawater collected from Roscoff, France.</title>
        <authorList>
            <person name="Pascual J."/>
            <person name="Lepeaux C."/>
            <person name="Methner A."/>
            <person name="Overmann J."/>
        </authorList>
    </citation>
    <scope>NUCLEOTIDE SEQUENCE</scope>
    <source>
        <strain evidence="2">ARW1-2F2</strain>
    </source>
</reference>
<keyword evidence="3" id="KW-1185">Reference proteome</keyword>
<name>A0ABY5DYU1_9BACT</name>
<dbReference type="EMBL" id="CP100595">
    <property type="protein sequence ID" value="UTJ05102.1"/>
    <property type="molecule type" value="Genomic_DNA"/>
</dbReference>
<evidence type="ECO:0000313" key="3">
    <source>
        <dbReference type="Proteomes" id="UP001060012"/>
    </source>
</evidence>
<protein>
    <submittedName>
        <fullName evidence="2">TIGR03915 family putative DNA repair protein</fullName>
    </submittedName>
</protein>
<dbReference type="InterPro" id="IPR023875">
    <property type="entry name" value="DNA_repair_put"/>
</dbReference>